<feature type="signal peptide" evidence="1">
    <location>
        <begin position="1"/>
        <end position="25"/>
    </location>
</feature>
<keyword evidence="1" id="KW-0732">Signal</keyword>
<reference evidence="2 3" key="1">
    <citation type="submission" date="2015-02" db="EMBL/GenBank/DDBJ databases">
        <title>Genome Sequence of Jannaschia aquimarina DSM28248, a member of the Roseobacter clade.</title>
        <authorList>
            <person name="Voget S."/>
            <person name="Daniel R."/>
        </authorList>
    </citation>
    <scope>NUCLEOTIDE SEQUENCE [LARGE SCALE GENOMIC DNA]</scope>
    <source>
        <strain evidence="2 3">GSW-M26</strain>
    </source>
</reference>
<dbReference type="STRING" id="935700.jaqu_29710"/>
<organism evidence="2 3">
    <name type="scientific">Jannaschia aquimarina</name>
    <dbReference type="NCBI Taxonomy" id="935700"/>
    <lineage>
        <taxon>Bacteria</taxon>
        <taxon>Pseudomonadati</taxon>
        <taxon>Pseudomonadota</taxon>
        <taxon>Alphaproteobacteria</taxon>
        <taxon>Rhodobacterales</taxon>
        <taxon>Roseobacteraceae</taxon>
        <taxon>Jannaschia</taxon>
    </lineage>
</organism>
<gene>
    <name evidence="2" type="ORF">jaqu_29710</name>
</gene>
<protein>
    <submittedName>
        <fullName evidence="2">Uncharacterized protein</fullName>
    </submittedName>
</protein>
<dbReference type="Proteomes" id="UP000032232">
    <property type="component" value="Unassembled WGS sequence"/>
</dbReference>
<evidence type="ECO:0000256" key="1">
    <source>
        <dbReference type="SAM" id="SignalP"/>
    </source>
</evidence>
<dbReference type="PATRIC" id="fig|935700.4.peg.3070"/>
<keyword evidence="3" id="KW-1185">Reference proteome</keyword>
<name>A0A0D1EEQ5_9RHOB</name>
<feature type="chain" id="PRO_5002229922" evidence="1">
    <location>
        <begin position="26"/>
        <end position="67"/>
    </location>
</feature>
<accession>A0A0D1EEQ5</accession>
<evidence type="ECO:0000313" key="2">
    <source>
        <dbReference type="EMBL" id="KIT15356.1"/>
    </source>
</evidence>
<dbReference type="EMBL" id="JYFE01000051">
    <property type="protein sequence ID" value="KIT15356.1"/>
    <property type="molecule type" value="Genomic_DNA"/>
</dbReference>
<proteinExistence type="predicted"/>
<sequence length="67" mass="6791">MTCPTSKTAMAVVVLLVALSAPAVAQQAPAGSCLLPDGKWCWPTVPATYGAVCECQTSDGPRQGVGQ</sequence>
<evidence type="ECO:0000313" key="3">
    <source>
        <dbReference type="Proteomes" id="UP000032232"/>
    </source>
</evidence>
<dbReference type="AlphaFoldDB" id="A0A0D1EEQ5"/>
<comment type="caution">
    <text evidence="2">The sequence shown here is derived from an EMBL/GenBank/DDBJ whole genome shotgun (WGS) entry which is preliminary data.</text>
</comment>